<keyword evidence="2" id="KW-0732">Signal</keyword>
<dbReference type="PANTHER" id="PTHR30329:SF21">
    <property type="entry name" value="LIPOPROTEIN YIAD-RELATED"/>
    <property type="match status" value="1"/>
</dbReference>
<feature type="domain" description="OmpA-like" evidence="3">
    <location>
        <begin position="511"/>
        <end position="628"/>
    </location>
</feature>
<dbReference type="RefSeq" id="WP_219051220.1">
    <property type="nucleotide sequence ID" value="NZ_JAHWDP010000001.1"/>
</dbReference>
<comment type="caution">
    <text evidence="4">The sequence shown here is derived from an EMBL/GenBank/DDBJ whole genome shotgun (WGS) entry which is preliminary data.</text>
</comment>
<dbReference type="PANTHER" id="PTHR30329">
    <property type="entry name" value="STATOR ELEMENT OF FLAGELLAR MOTOR COMPLEX"/>
    <property type="match status" value="1"/>
</dbReference>
<keyword evidence="5" id="KW-1185">Reference proteome</keyword>
<proteinExistence type="predicted"/>
<evidence type="ECO:0000313" key="5">
    <source>
        <dbReference type="Proteomes" id="UP001138686"/>
    </source>
</evidence>
<evidence type="ECO:0000256" key="2">
    <source>
        <dbReference type="SAM" id="SignalP"/>
    </source>
</evidence>
<keyword evidence="1" id="KW-0472">Membrane</keyword>
<feature type="chain" id="PRO_5040745489" evidence="2">
    <location>
        <begin position="19"/>
        <end position="628"/>
    </location>
</feature>
<sequence>MKKIYTLFLIFTVTFTVAQNKDTKKADQLYHRMAYVDAAEAYQKLLKKGKADRYVFEQLANSYYFINDTKKAETYYKRVVKGKKVNPETVYNYAQSLKANGKYSDYNEAMKTFAELAPTDSRAVEFMKNPNYVPQIMEDFARFEAKNLEDINTEYSEFGGITVGKDFYFSSARNTTRKKYQWNEQPFLDIYKAEHVGNTVKNATLLEGDVNTKYHEGNVAITPDGKRIYFDRNDYFNGKYDKDDEGINQINLYYSEWVDGGWKGVFEVPFNSSEYSTGHPALNPNGNWLYFVSDMPGGKGGSDIYRVNIDANGNFSKPERLPDNINTEGKENFPYLDSVGNLYFSSDGHQGLGGLDIFYAEANGARFENPVNLGKGANTEDDDFAFIWNSETKTGYLSSNRKGGKGSDDIYMVKAVEPPCDVDMDILVINEYTKEPIFGARLDLYDGQENKLSTKTTAENGKGNILAACNQDHVVQAFMTGFEPNSVSVGAQGKGKLSKTIALRPIEMIIVDDKVVLNPILFDYNKWNIKPKAAFELDKLVEIMKKYPNMKIKVEAHTDNRGKDDYNRELSEKRAQSTVQYVISQGIDASRISGQGFGEDKPVVACGTNCSDADHQKNRRSEFIIIER</sequence>
<dbReference type="EMBL" id="JAHWDP010000001">
    <property type="protein sequence ID" value="MBW2937108.1"/>
    <property type="molecule type" value="Genomic_DNA"/>
</dbReference>
<accession>A0A9X1FM24</accession>
<gene>
    <name evidence="4" type="ORF">KXJ69_03260</name>
</gene>
<dbReference type="InterPro" id="IPR006665">
    <property type="entry name" value="OmpA-like"/>
</dbReference>
<dbReference type="InterPro" id="IPR011659">
    <property type="entry name" value="WD40"/>
</dbReference>
<dbReference type="InterPro" id="IPR050330">
    <property type="entry name" value="Bact_OuterMem_StrucFunc"/>
</dbReference>
<dbReference type="Pfam" id="PF00691">
    <property type="entry name" value="OmpA"/>
    <property type="match status" value="1"/>
</dbReference>
<dbReference type="PROSITE" id="PS51123">
    <property type="entry name" value="OMPA_2"/>
    <property type="match status" value="1"/>
</dbReference>
<evidence type="ECO:0000313" key="4">
    <source>
        <dbReference type="EMBL" id="MBW2937108.1"/>
    </source>
</evidence>
<dbReference type="GO" id="GO:0016020">
    <property type="term" value="C:membrane"/>
    <property type="evidence" value="ECO:0007669"/>
    <property type="project" value="UniProtKB-UniRule"/>
</dbReference>
<evidence type="ECO:0000259" key="3">
    <source>
        <dbReference type="PROSITE" id="PS51123"/>
    </source>
</evidence>
<protein>
    <submittedName>
        <fullName evidence="4">OmpA family protein</fullName>
    </submittedName>
</protein>
<feature type="signal peptide" evidence="2">
    <location>
        <begin position="1"/>
        <end position="18"/>
    </location>
</feature>
<dbReference type="Proteomes" id="UP001138686">
    <property type="component" value="Unassembled WGS sequence"/>
</dbReference>
<dbReference type="AlphaFoldDB" id="A0A9X1FM24"/>
<evidence type="ECO:0000256" key="1">
    <source>
        <dbReference type="PROSITE-ProRule" id="PRU00473"/>
    </source>
</evidence>
<dbReference type="Pfam" id="PF07676">
    <property type="entry name" value="PD40"/>
    <property type="match status" value="3"/>
</dbReference>
<reference evidence="4" key="1">
    <citation type="submission" date="2021-07" db="EMBL/GenBank/DDBJ databases">
        <title>Aureisphaera sp. CAU 1614 isolated from sea sediment.</title>
        <authorList>
            <person name="Kim W."/>
        </authorList>
    </citation>
    <scope>NUCLEOTIDE SEQUENCE</scope>
    <source>
        <strain evidence="4">CAU 1614</strain>
    </source>
</reference>
<organism evidence="4 5">
    <name type="scientific">Halomarinibacterium sedimenti</name>
    <dbReference type="NCBI Taxonomy" id="2857106"/>
    <lineage>
        <taxon>Bacteria</taxon>
        <taxon>Pseudomonadati</taxon>
        <taxon>Bacteroidota</taxon>
        <taxon>Flavobacteriia</taxon>
        <taxon>Flavobacteriales</taxon>
        <taxon>Flavobacteriaceae</taxon>
        <taxon>Halomarinibacterium</taxon>
    </lineage>
</organism>
<name>A0A9X1FM24_9FLAO</name>
<dbReference type="CDD" id="cd07185">
    <property type="entry name" value="OmpA_C-like"/>
    <property type="match status" value="1"/>
</dbReference>